<comment type="caution">
    <text evidence="2">The sequence shown here is derived from an EMBL/GenBank/DDBJ whole genome shotgun (WGS) entry which is preliminary data.</text>
</comment>
<keyword evidence="1" id="KW-0472">Membrane</keyword>
<dbReference type="Proteomes" id="UP001286313">
    <property type="component" value="Unassembled WGS sequence"/>
</dbReference>
<sequence>MDMIASANTAILSTKNTVDNFSEGLEDLADSVGLGRFLAIVAGALVVGAGLGGISFTGIARMDEYFGWPLWSSIFPSWRRDDYESERRCPSAGTIDGRCQEVLHSHTQKERADEALSGEREYDDGVSAVRGYSEFNIRALGITFTFPAVDDVGVPAWPSLPSQSFSHTRHDTWDHRICWLPL</sequence>
<evidence type="ECO:0000313" key="2">
    <source>
        <dbReference type="EMBL" id="KAK3864239.1"/>
    </source>
</evidence>
<proteinExistence type="predicted"/>
<keyword evidence="3" id="KW-1185">Reference proteome</keyword>
<accession>A0AAE1EYT3</accession>
<evidence type="ECO:0000256" key="1">
    <source>
        <dbReference type="SAM" id="Phobius"/>
    </source>
</evidence>
<reference evidence="2" key="1">
    <citation type="submission" date="2023-10" db="EMBL/GenBank/DDBJ databases">
        <title>Genome assemblies of two species of porcelain crab, Petrolisthes cinctipes and Petrolisthes manimaculis (Anomura: Porcellanidae).</title>
        <authorList>
            <person name="Angst P."/>
        </authorList>
    </citation>
    <scope>NUCLEOTIDE SEQUENCE</scope>
    <source>
        <strain evidence="2">PB745_01</strain>
        <tissue evidence="2">Gill</tissue>
    </source>
</reference>
<name>A0AAE1EYT3_PETCI</name>
<dbReference type="EMBL" id="JAWQEG010003836">
    <property type="protein sequence ID" value="KAK3864239.1"/>
    <property type="molecule type" value="Genomic_DNA"/>
</dbReference>
<feature type="transmembrane region" description="Helical" evidence="1">
    <location>
        <begin position="37"/>
        <end position="60"/>
    </location>
</feature>
<evidence type="ECO:0000313" key="3">
    <source>
        <dbReference type="Proteomes" id="UP001286313"/>
    </source>
</evidence>
<gene>
    <name evidence="2" type="ORF">Pcinc_030059</name>
</gene>
<dbReference type="AlphaFoldDB" id="A0AAE1EYT3"/>
<keyword evidence="1" id="KW-1133">Transmembrane helix</keyword>
<organism evidence="2 3">
    <name type="scientific">Petrolisthes cinctipes</name>
    <name type="common">Flat porcelain crab</name>
    <dbReference type="NCBI Taxonomy" id="88211"/>
    <lineage>
        <taxon>Eukaryota</taxon>
        <taxon>Metazoa</taxon>
        <taxon>Ecdysozoa</taxon>
        <taxon>Arthropoda</taxon>
        <taxon>Crustacea</taxon>
        <taxon>Multicrustacea</taxon>
        <taxon>Malacostraca</taxon>
        <taxon>Eumalacostraca</taxon>
        <taxon>Eucarida</taxon>
        <taxon>Decapoda</taxon>
        <taxon>Pleocyemata</taxon>
        <taxon>Anomura</taxon>
        <taxon>Galatheoidea</taxon>
        <taxon>Porcellanidae</taxon>
        <taxon>Petrolisthes</taxon>
    </lineage>
</organism>
<protein>
    <submittedName>
        <fullName evidence="2">Uncharacterized protein</fullName>
    </submittedName>
</protein>
<keyword evidence="1" id="KW-0812">Transmembrane</keyword>